<reference evidence="3" key="1">
    <citation type="journal article" date="2014" name="Proc. Natl. Acad. Sci. U.S.A.">
        <title>Extensive sampling of basidiomycete genomes demonstrates inadequacy of the white-rot/brown-rot paradigm for wood decay fungi.</title>
        <authorList>
            <person name="Riley R."/>
            <person name="Salamov A.A."/>
            <person name="Brown D.W."/>
            <person name="Nagy L.G."/>
            <person name="Floudas D."/>
            <person name="Held B.W."/>
            <person name="Levasseur A."/>
            <person name="Lombard V."/>
            <person name="Morin E."/>
            <person name="Otillar R."/>
            <person name="Lindquist E.A."/>
            <person name="Sun H."/>
            <person name="LaButti K.M."/>
            <person name="Schmutz J."/>
            <person name="Jabbour D."/>
            <person name="Luo H."/>
            <person name="Baker S.E."/>
            <person name="Pisabarro A.G."/>
            <person name="Walton J.D."/>
            <person name="Blanchette R.A."/>
            <person name="Henrissat B."/>
            <person name="Martin F."/>
            <person name="Cullen D."/>
            <person name="Hibbett D.S."/>
            <person name="Grigoriev I.V."/>
        </authorList>
    </citation>
    <scope>NUCLEOTIDE SEQUENCE [LARGE SCALE GENOMIC DNA]</scope>
    <source>
        <strain evidence="3">CBS 339.88</strain>
    </source>
</reference>
<proteinExistence type="predicted"/>
<keyword evidence="1" id="KW-0812">Transmembrane</keyword>
<name>A0A067TA50_GALM3</name>
<feature type="transmembrane region" description="Helical" evidence="1">
    <location>
        <begin position="72"/>
        <end position="93"/>
    </location>
</feature>
<sequence length="98" mass="10926">MPTPAEENPVLLATLIHVIVSLVEFARPLRFRRYPQANSSKVADNARRAEFSDFTYLVTHTTTARISNSPFFFGYVGVVLVSVCGSFLPVLIYSNSQD</sequence>
<keyword evidence="3" id="KW-1185">Reference proteome</keyword>
<keyword evidence="1" id="KW-0472">Membrane</keyword>
<organism evidence="2 3">
    <name type="scientific">Galerina marginata (strain CBS 339.88)</name>
    <dbReference type="NCBI Taxonomy" id="685588"/>
    <lineage>
        <taxon>Eukaryota</taxon>
        <taxon>Fungi</taxon>
        <taxon>Dikarya</taxon>
        <taxon>Basidiomycota</taxon>
        <taxon>Agaricomycotina</taxon>
        <taxon>Agaricomycetes</taxon>
        <taxon>Agaricomycetidae</taxon>
        <taxon>Agaricales</taxon>
        <taxon>Agaricineae</taxon>
        <taxon>Strophariaceae</taxon>
        <taxon>Galerina</taxon>
    </lineage>
</organism>
<keyword evidence="1" id="KW-1133">Transmembrane helix</keyword>
<dbReference type="AlphaFoldDB" id="A0A067TA50"/>
<accession>A0A067TA50</accession>
<dbReference type="Proteomes" id="UP000027222">
    <property type="component" value="Unassembled WGS sequence"/>
</dbReference>
<feature type="transmembrane region" description="Helical" evidence="1">
    <location>
        <begin position="12"/>
        <end position="29"/>
    </location>
</feature>
<protein>
    <submittedName>
        <fullName evidence="2">Uncharacterized protein</fullName>
    </submittedName>
</protein>
<evidence type="ECO:0000256" key="1">
    <source>
        <dbReference type="SAM" id="Phobius"/>
    </source>
</evidence>
<gene>
    <name evidence="2" type="ORF">GALMADRAFT_222907</name>
</gene>
<evidence type="ECO:0000313" key="2">
    <source>
        <dbReference type="EMBL" id="KDR79981.1"/>
    </source>
</evidence>
<dbReference type="EMBL" id="KL142372">
    <property type="protein sequence ID" value="KDR79981.1"/>
    <property type="molecule type" value="Genomic_DNA"/>
</dbReference>
<dbReference type="HOGENOM" id="CLU_2333760_0_0_1"/>
<evidence type="ECO:0000313" key="3">
    <source>
        <dbReference type="Proteomes" id="UP000027222"/>
    </source>
</evidence>